<dbReference type="InterPro" id="IPR029787">
    <property type="entry name" value="Nucleotide_cyclase"/>
</dbReference>
<keyword evidence="3" id="KW-0812">Transmembrane</keyword>
<keyword evidence="3" id="KW-0472">Membrane</keyword>
<dbReference type="Proteomes" id="UP001568698">
    <property type="component" value="Unassembled WGS sequence"/>
</dbReference>
<dbReference type="InterPro" id="IPR050469">
    <property type="entry name" value="Diguanylate_Cyclase"/>
</dbReference>
<dbReference type="InterPro" id="IPR043128">
    <property type="entry name" value="Rev_trsase/Diguanyl_cyclase"/>
</dbReference>
<feature type="domain" description="GGDEF" evidence="4">
    <location>
        <begin position="129"/>
        <end position="258"/>
    </location>
</feature>
<accession>A0ABV4K5Y7</accession>
<keyword evidence="6" id="KW-1185">Reference proteome</keyword>
<gene>
    <name evidence="5" type="ORF">AB6M95_16555</name>
</gene>
<dbReference type="PROSITE" id="PS50887">
    <property type="entry name" value="GGDEF"/>
    <property type="match status" value="1"/>
</dbReference>
<dbReference type="SMART" id="SM00267">
    <property type="entry name" value="GGDEF"/>
    <property type="match status" value="1"/>
</dbReference>
<dbReference type="EC" id="2.7.7.65" evidence="1"/>
<evidence type="ECO:0000313" key="5">
    <source>
        <dbReference type="EMBL" id="MEZ7198362.1"/>
    </source>
</evidence>
<dbReference type="RefSeq" id="WP_371387854.1">
    <property type="nucleotide sequence ID" value="NZ_JBGLYH010000064.1"/>
</dbReference>
<proteinExistence type="predicted"/>
<protein>
    <recommendedName>
        <fullName evidence="1">diguanylate cyclase</fullName>
        <ecNumber evidence="1">2.7.7.65</ecNumber>
    </recommendedName>
</protein>
<evidence type="ECO:0000259" key="4">
    <source>
        <dbReference type="PROSITE" id="PS50887"/>
    </source>
</evidence>
<sequence>MTTDRSAPNRLKSRYKALYAASILALAALLCVCFGMVYTLRLNPAGDHARLMQLAYLCMVAGFFVLAAQGLLVGKKVLARMGRDADRAEELAEQLERLTVLDALTQAYNRGKFEEIMTRELGNVRRYGLDLSGIMLDLDGFRTINQAHGYSAGDRLLANLAHFLNTKLRTNDFLFRWHGGKFIILCPHTDIDRAAIVAEKLRMLVGHKIFGGKIRVFLSLGVAQAEEDDSAESFMQRLQSGLAASKNGGRNQVTVVRAPLFPY</sequence>
<reference evidence="5 6" key="1">
    <citation type="submission" date="2024-08" db="EMBL/GenBank/DDBJ databases">
        <title>Sulfate-reducing bacteria isolated from formation water of the oil field in Kazakhstan and description of Pseudodesulfovibrio sp.</title>
        <authorList>
            <person name="Bidzhieva S.K."/>
            <person name="Tourova T.P."/>
            <person name="Grouzdev D.S."/>
            <person name="Beletsky A.V."/>
            <person name="Sokolova D.S."/>
            <person name="Samigullina S.R."/>
            <person name="Poltaraus A.B."/>
            <person name="Avtukh A.N."/>
            <person name="Tereshina V.M."/>
            <person name="Zhaparov N.S."/>
            <person name="Mardanov A.V."/>
            <person name="Nazina T.N."/>
        </authorList>
    </citation>
    <scope>NUCLEOTIDE SEQUENCE [LARGE SCALE GENOMIC DNA]</scope>
    <source>
        <strain evidence="5 6">9FUS</strain>
    </source>
</reference>
<evidence type="ECO:0000256" key="1">
    <source>
        <dbReference type="ARBA" id="ARBA00012528"/>
    </source>
</evidence>
<keyword evidence="3" id="KW-1133">Transmembrane helix</keyword>
<feature type="transmembrane region" description="Helical" evidence="3">
    <location>
        <begin position="51"/>
        <end position="73"/>
    </location>
</feature>
<dbReference type="EMBL" id="JBGLYH010000064">
    <property type="protein sequence ID" value="MEZ7198362.1"/>
    <property type="molecule type" value="Genomic_DNA"/>
</dbReference>
<comment type="caution">
    <text evidence="5">The sequence shown here is derived from an EMBL/GenBank/DDBJ whole genome shotgun (WGS) entry which is preliminary data.</text>
</comment>
<evidence type="ECO:0000256" key="2">
    <source>
        <dbReference type="ARBA" id="ARBA00034247"/>
    </source>
</evidence>
<dbReference type="PANTHER" id="PTHR45138">
    <property type="entry name" value="REGULATORY COMPONENTS OF SENSORY TRANSDUCTION SYSTEM"/>
    <property type="match status" value="1"/>
</dbReference>
<dbReference type="Pfam" id="PF00990">
    <property type="entry name" value="GGDEF"/>
    <property type="match status" value="1"/>
</dbReference>
<evidence type="ECO:0000313" key="6">
    <source>
        <dbReference type="Proteomes" id="UP001568698"/>
    </source>
</evidence>
<dbReference type="NCBIfam" id="TIGR00254">
    <property type="entry name" value="GGDEF"/>
    <property type="match status" value="1"/>
</dbReference>
<feature type="transmembrane region" description="Helical" evidence="3">
    <location>
        <begin position="17"/>
        <end position="39"/>
    </location>
</feature>
<dbReference type="PANTHER" id="PTHR45138:SF9">
    <property type="entry name" value="DIGUANYLATE CYCLASE DGCM-RELATED"/>
    <property type="match status" value="1"/>
</dbReference>
<name>A0ABV4K5Y7_9BACT</name>
<dbReference type="InterPro" id="IPR000160">
    <property type="entry name" value="GGDEF_dom"/>
</dbReference>
<dbReference type="CDD" id="cd01949">
    <property type="entry name" value="GGDEF"/>
    <property type="match status" value="1"/>
</dbReference>
<dbReference type="SUPFAM" id="SSF55073">
    <property type="entry name" value="Nucleotide cyclase"/>
    <property type="match status" value="1"/>
</dbReference>
<organism evidence="5 6">
    <name type="scientific">Pseudodesulfovibrio karagichevae</name>
    <dbReference type="NCBI Taxonomy" id="3239305"/>
    <lineage>
        <taxon>Bacteria</taxon>
        <taxon>Pseudomonadati</taxon>
        <taxon>Thermodesulfobacteriota</taxon>
        <taxon>Desulfovibrionia</taxon>
        <taxon>Desulfovibrionales</taxon>
        <taxon>Desulfovibrionaceae</taxon>
    </lineage>
</organism>
<dbReference type="Gene3D" id="3.30.70.270">
    <property type="match status" value="1"/>
</dbReference>
<evidence type="ECO:0000256" key="3">
    <source>
        <dbReference type="SAM" id="Phobius"/>
    </source>
</evidence>
<comment type="catalytic activity">
    <reaction evidence="2">
        <text>2 GTP = 3',3'-c-di-GMP + 2 diphosphate</text>
        <dbReference type="Rhea" id="RHEA:24898"/>
        <dbReference type="ChEBI" id="CHEBI:33019"/>
        <dbReference type="ChEBI" id="CHEBI:37565"/>
        <dbReference type="ChEBI" id="CHEBI:58805"/>
        <dbReference type="EC" id="2.7.7.65"/>
    </reaction>
</comment>